<evidence type="ECO:0000313" key="2">
    <source>
        <dbReference type="EMBL" id="ESA21202.1"/>
    </source>
</evidence>
<sequence>MTSHSKILLSFNITLALTLWLLNLRASNERTTFPLPSIIRLDPHADSSQARRDSLNL</sequence>
<keyword evidence="1" id="KW-0732">Signal</keyword>
<organism evidence="2">
    <name type="scientific">Rhizophagus irregularis (strain DAOM 181602 / DAOM 197198 / MUCL 43194)</name>
    <name type="common">Arbuscular mycorrhizal fungus</name>
    <name type="synonym">Glomus intraradices</name>
    <dbReference type="NCBI Taxonomy" id="747089"/>
    <lineage>
        <taxon>Eukaryota</taxon>
        <taxon>Fungi</taxon>
        <taxon>Fungi incertae sedis</taxon>
        <taxon>Mucoromycota</taxon>
        <taxon>Glomeromycotina</taxon>
        <taxon>Glomeromycetes</taxon>
        <taxon>Glomerales</taxon>
        <taxon>Glomeraceae</taxon>
        <taxon>Rhizophagus</taxon>
    </lineage>
</organism>
<feature type="chain" id="PRO_5004690197" evidence="1">
    <location>
        <begin position="19"/>
        <end position="57"/>
    </location>
</feature>
<dbReference type="EMBL" id="KI276648">
    <property type="protein sequence ID" value="ESA21202.1"/>
    <property type="molecule type" value="Genomic_DNA"/>
</dbReference>
<evidence type="ECO:0000256" key="1">
    <source>
        <dbReference type="SAM" id="SignalP"/>
    </source>
</evidence>
<name>U9UNC3_RHIID</name>
<reference evidence="2" key="1">
    <citation type="submission" date="2013-07" db="EMBL/GenBank/DDBJ databases">
        <title>The genome of an arbuscular mycorrhizal fungus provides insights into the evolution of the oldest plant symbiosis.</title>
        <authorList>
            <consortium name="DOE Joint Genome Institute"/>
            <person name="Tisserant E."/>
            <person name="Malbreil M."/>
            <person name="Kuo A."/>
            <person name="Kohler A."/>
            <person name="Symeonidi A."/>
            <person name="Balestrini R."/>
            <person name="Charron P."/>
            <person name="Duensing N."/>
            <person name="Frei-dit-Frey N."/>
            <person name="Gianinazzi-Pearson V."/>
            <person name="Gilbert B."/>
            <person name="Handa Y."/>
            <person name="Hijri M."/>
            <person name="Kaul R."/>
            <person name="Kawaguchi M."/>
            <person name="Krajinski F."/>
            <person name="Lammers P."/>
            <person name="Lapierre D."/>
            <person name="Masclaux F.G."/>
            <person name="Murat C."/>
            <person name="Morin E."/>
            <person name="Ndikumana S."/>
            <person name="Pagni M."/>
            <person name="Petitpierre D."/>
            <person name="Requena N."/>
            <person name="Rosikiewicz P."/>
            <person name="Riley R."/>
            <person name="Saito K."/>
            <person name="San Clemente H."/>
            <person name="Shapiro H."/>
            <person name="van Tuinen D."/>
            <person name="Becard G."/>
            <person name="Bonfante P."/>
            <person name="Paszkowski U."/>
            <person name="Shachar-Hill Y."/>
            <person name="Young J.P."/>
            <person name="Sanders I.R."/>
            <person name="Henrissat B."/>
            <person name="Rensing S.A."/>
            <person name="Grigoriev I.V."/>
            <person name="Corradi N."/>
            <person name="Roux C."/>
            <person name="Martin F."/>
        </authorList>
    </citation>
    <scope>NUCLEOTIDE SEQUENCE</scope>
    <source>
        <strain evidence="2">DAOM 197198</strain>
    </source>
</reference>
<feature type="signal peptide" evidence="1">
    <location>
        <begin position="1"/>
        <end position="18"/>
    </location>
</feature>
<dbReference type="AlphaFoldDB" id="U9UNC3"/>
<accession>U9UNC3</accession>
<dbReference type="HOGENOM" id="CLU_2997557_0_0_1"/>
<proteinExistence type="predicted"/>
<protein>
    <submittedName>
        <fullName evidence="2">Uncharacterized protein</fullName>
    </submittedName>
</protein>
<gene>
    <name evidence="2" type="ORF">GLOINDRAFT_343265</name>
</gene>